<evidence type="ECO:0008006" key="3">
    <source>
        <dbReference type="Google" id="ProtNLM"/>
    </source>
</evidence>
<organism evidence="1 2">
    <name type="scientific">Ureibacillus sinduriensis BLB-1 = JCM 15800</name>
    <dbReference type="NCBI Taxonomy" id="1384057"/>
    <lineage>
        <taxon>Bacteria</taxon>
        <taxon>Bacillati</taxon>
        <taxon>Bacillota</taxon>
        <taxon>Bacilli</taxon>
        <taxon>Bacillales</taxon>
        <taxon>Caryophanaceae</taxon>
        <taxon>Ureibacillus</taxon>
    </lineage>
</organism>
<dbReference type="Proteomes" id="UP000030408">
    <property type="component" value="Unassembled WGS sequence"/>
</dbReference>
<comment type="caution">
    <text evidence="1">The sequence shown here is derived from an EMBL/GenBank/DDBJ whole genome shotgun (WGS) entry which is preliminary data.</text>
</comment>
<evidence type="ECO:0000313" key="1">
    <source>
        <dbReference type="EMBL" id="KGR76389.1"/>
    </source>
</evidence>
<proteinExistence type="predicted"/>
<accession>A0A0A3HVD5</accession>
<evidence type="ECO:0000313" key="2">
    <source>
        <dbReference type="Proteomes" id="UP000030408"/>
    </source>
</evidence>
<dbReference type="EMBL" id="JPVO01000046">
    <property type="protein sequence ID" value="KGR76389.1"/>
    <property type="molecule type" value="Genomic_DNA"/>
</dbReference>
<dbReference type="eggNOG" id="ENOG5031RYS">
    <property type="taxonomic scope" value="Bacteria"/>
</dbReference>
<gene>
    <name evidence="1" type="ORF">CD33_07580</name>
</gene>
<reference evidence="1 2" key="1">
    <citation type="submission" date="2014-02" db="EMBL/GenBank/DDBJ databases">
        <title>Draft genome sequence of Lysinibacillus sinduriensis JCM 15800.</title>
        <authorList>
            <person name="Zhang F."/>
            <person name="Wang G."/>
            <person name="Zhang L."/>
        </authorList>
    </citation>
    <scope>NUCLEOTIDE SEQUENCE [LARGE SCALE GENOMIC DNA]</scope>
    <source>
        <strain evidence="1 2">JCM 15800</strain>
    </source>
</reference>
<dbReference type="RefSeq" id="WP_036199543.1">
    <property type="nucleotide sequence ID" value="NZ_AVCY01000010.1"/>
</dbReference>
<dbReference type="AlphaFoldDB" id="A0A0A3HVD5"/>
<sequence length="211" mass="24166">MFKKIMMVAGIFIMGIASLILLSMPLAFNTPIVNKEEQKPLLTQEESTLKMVIEKLQEKYVGVDVKTTSNKELMIHVVGDEEYLNSVKRDMEYIARSIIKSSILKEYSIVFKRWDLIGGSDKIPNKELDIIKTLMKGLRDYDVIDNISIYYQETTITIRTSIKSSNENANKLAMKIEESANEILQSNELKSLSNIDSYKIEIMNTRGKEIN</sequence>
<keyword evidence="2" id="KW-1185">Reference proteome</keyword>
<name>A0A0A3HVD5_9BACL</name>
<dbReference type="OrthoDB" id="2452167at2"/>
<protein>
    <recommendedName>
        <fullName evidence="3">DUF4030 domain-containing protein</fullName>
    </recommendedName>
</protein>